<comment type="caution">
    <text evidence="2">The sequence shown here is derived from an EMBL/GenBank/DDBJ whole genome shotgun (WGS) entry which is preliminary data.</text>
</comment>
<dbReference type="Proteomes" id="UP000295678">
    <property type="component" value="Unassembled WGS sequence"/>
</dbReference>
<keyword evidence="3" id="KW-1185">Reference proteome</keyword>
<dbReference type="EMBL" id="SMAK01000003">
    <property type="protein sequence ID" value="TCT11867.1"/>
    <property type="molecule type" value="Genomic_DNA"/>
</dbReference>
<dbReference type="RefSeq" id="WP_132805766.1">
    <property type="nucleotide sequence ID" value="NZ_SMAK01000003.1"/>
</dbReference>
<feature type="region of interest" description="Disordered" evidence="1">
    <location>
        <begin position="1"/>
        <end position="39"/>
    </location>
</feature>
<evidence type="ECO:0000313" key="2">
    <source>
        <dbReference type="EMBL" id="TCT11867.1"/>
    </source>
</evidence>
<proteinExistence type="predicted"/>
<protein>
    <submittedName>
        <fullName evidence="2">Uncharacterized protein</fullName>
    </submittedName>
</protein>
<dbReference type="AlphaFoldDB" id="A0A4R3MHI9"/>
<gene>
    <name evidence="2" type="ORF">EDC22_103180</name>
</gene>
<sequence>MRISEPADGFRAGRPQARIEPGSDAETRQPPQRGTAARLPVPVRRAAADDRAQPAARLAIASAPLIAQLIATEMGLPQTRLRRLAPVAEALAAYRGCRSLPVPGRSQARSA</sequence>
<reference evidence="2 3" key="1">
    <citation type="submission" date="2019-03" db="EMBL/GenBank/DDBJ databases">
        <title>Genomic Encyclopedia of Type Strains, Phase IV (KMG-IV): sequencing the most valuable type-strain genomes for metagenomic binning, comparative biology and taxonomic classification.</title>
        <authorList>
            <person name="Goeker M."/>
        </authorList>
    </citation>
    <scope>NUCLEOTIDE SEQUENCE [LARGE SCALE GENOMIC DNA]</scope>
    <source>
        <strain evidence="2 3">DSM 19345</strain>
    </source>
</reference>
<accession>A0A4R3MHI9</accession>
<organism evidence="2 3">
    <name type="scientific">Tepidamorphus gemmatus</name>
    <dbReference type="NCBI Taxonomy" id="747076"/>
    <lineage>
        <taxon>Bacteria</taxon>
        <taxon>Pseudomonadati</taxon>
        <taxon>Pseudomonadota</taxon>
        <taxon>Alphaproteobacteria</taxon>
        <taxon>Hyphomicrobiales</taxon>
        <taxon>Tepidamorphaceae</taxon>
        <taxon>Tepidamorphus</taxon>
    </lineage>
</organism>
<evidence type="ECO:0000256" key="1">
    <source>
        <dbReference type="SAM" id="MobiDB-lite"/>
    </source>
</evidence>
<name>A0A4R3MHI9_9HYPH</name>
<evidence type="ECO:0000313" key="3">
    <source>
        <dbReference type="Proteomes" id="UP000295678"/>
    </source>
</evidence>